<name>A0A820LX06_9BILA</name>
<dbReference type="InterPro" id="IPR005821">
    <property type="entry name" value="Ion_trans_dom"/>
</dbReference>
<dbReference type="GO" id="GO:0001518">
    <property type="term" value="C:voltage-gated sodium channel complex"/>
    <property type="evidence" value="ECO:0007669"/>
    <property type="project" value="TreeGrafter"/>
</dbReference>
<keyword evidence="4 5" id="KW-0472">Membrane</keyword>
<dbReference type="SUPFAM" id="SSF81324">
    <property type="entry name" value="Voltage-gated potassium channels"/>
    <property type="match status" value="1"/>
</dbReference>
<evidence type="ECO:0000313" key="8">
    <source>
        <dbReference type="Proteomes" id="UP000663836"/>
    </source>
</evidence>
<dbReference type="PANTHER" id="PTHR10037:SF230">
    <property type="entry name" value="CA[2+]-CHANNEL PROTEIN ALPHA[[1]] SUBUNIT T, ISOFORM F"/>
    <property type="match status" value="1"/>
</dbReference>
<keyword evidence="2 5" id="KW-0812">Transmembrane</keyword>
<protein>
    <recommendedName>
        <fullName evidence="6">Ion transport domain-containing protein</fullName>
    </recommendedName>
</protein>
<evidence type="ECO:0000259" key="6">
    <source>
        <dbReference type="Pfam" id="PF00520"/>
    </source>
</evidence>
<evidence type="ECO:0000256" key="5">
    <source>
        <dbReference type="SAM" id="Phobius"/>
    </source>
</evidence>
<gene>
    <name evidence="7" type="ORF">JBS370_LOCUS42301</name>
</gene>
<reference evidence="7" key="1">
    <citation type="submission" date="2021-02" db="EMBL/GenBank/DDBJ databases">
        <authorList>
            <person name="Nowell W R."/>
        </authorList>
    </citation>
    <scope>NUCLEOTIDE SEQUENCE</scope>
</reference>
<dbReference type="GO" id="GO:0070509">
    <property type="term" value="P:calcium ion import"/>
    <property type="evidence" value="ECO:0007669"/>
    <property type="project" value="TreeGrafter"/>
</dbReference>
<dbReference type="InterPro" id="IPR043203">
    <property type="entry name" value="VGCC_Ca_Na"/>
</dbReference>
<proteinExistence type="predicted"/>
<dbReference type="GO" id="GO:0008332">
    <property type="term" value="F:low voltage-gated calcium channel activity"/>
    <property type="evidence" value="ECO:0007669"/>
    <property type="project" value="TreeGrafter"/>
</dbReference>
<evidence type="ECO:0000256" key="3">
    <source>
        <dbReference type="ARBA" id="ARBA00022989"/>
    </source>
</evidence>
<comment type="subcellular location">
    <subcellularLocation>
        <location evidence="1">Membrane</location>
        <topology evidence="1">Multi-pass membrane protein</topology>
    </subcellularLocation>
</comment>
<feature type="transmembrane region" description="Helical" evidence="5">
    <location>
        <begin position="20"/>
        <end position="39"/>
    </location>
</feature>
<accession>A0A820LX06</accession>
<feature type="transmembrane region" description="Helical" evidence="5">
    <location>
        <begin position="51"/>
        <end position="70"/>
    </location>
</feature>
<dbReference type="Pfam" id="PF00520">
    <property type="entry name" value="Ion_trans"/>
    <property type="match status" value="1"/>
</dbReference>
<dbReference type="PANTHER" id="PTHR10037">
    <property type="entry name" value="VOLTAGE-GATED CATION CHANNEL CALCIUM AND SODIUM"/>
    <property type="match status" value="1"/>
</dbReference>
<dbReference type="AlphaFoldDB" id="A0A820LX06"/>
<evidence type="ECO:0000256" key="2">
    <source>
        <dbReference type="ARBA" id="ARBA00022692"/>
    </source>
</evidence>
<dbReference type="EMBL" id="CAJOBD010055034">
    <property type="protein sequence ID" value="CAF4363820.1"/>
    <property type="molecule type" value="Genomic_DNA"/>
</dbReference>
<comment type="caution">
    <text evidence="7">The sequence shown here is derived from an EMBL/GenBank/DDBJ whole genome shotgun (WGS) entry which is preliminary data.</text>
</comment>
<dbReference type="GO" id="GO:0086010">
    <property type="term" value="P:membrane depolarization during action potential"/>
    <property type="evidence" value="ECO:0007669"/>
    <property type="project" value="TreeGrafter"/>
</dbReference>
<organism evidence="7 8">
    <name type="scientific">Rotaria sordida</name>
    <dbReference type="NCBI Taxonomy" id="392033"/>
    <lineage>
        <taxon>Eukaryota</taxon>
        <taxon>Metazoa</taxon>
        <taxon>Spiralia</taxon>
        <taxon>Gnathifera</taxon>
        <taxon>Rotifera</taxon>
        <taxon>Eurotatoria</taxon>
        <taxon>Bdelloidea</taxon>
        <taxon>Philodinida</taxon>
        <taxon>Philodinidae</taxon>
        <taxon>Rotaria</taxon>
    </lineage>
</organism>
<dbReference type="Gene3D" id="1.20.120.350">
    <property type="entry name" value="Voltage-gated potassium channels. Chain C"/>
    <property type="match status" value="1"/>
</dbReference>
<sequence length="91" mass="10771">MSLEFYPMPSNLDKFLEYCNYVFTVIFLLEFIWKIIALGPSRYFKDKWNQLDSIIVLFSIVDLIMAKMLTGHILSINPTLIRVIRVLRIAR</sequence>
<dbReference type="GO" id="GO:0043005">
    <property type="term" value="C:neuron projection"/>
    <property type="evidence" value="ECO:0007669"/>
    <property type="project" value="TreeGrafter"/>
</dbReference>
<keyword evidence="3 5" id="KW-1133">Transmembrane helix</keyword>
<feature type="non-terminal residue" evidence="7">
    <location>
        <position position="1"/>
    </location>
</feature>
<feature type="domain" description="Ion transport" evidence="6">
    <location>
        <begin position="1"/>
        <end position="91"/>
    </location>
</feature>
<evidence type="ECO:0000313" key="7">
    <source>
        <dbReference type="EMBL" id="CAF4363820.1"/>
    </source>
</evidence>
<dbReference type="Proteomes" id="UP000663836">
    <property type="component" value="Unassembled WGS sequence"/>
</dbReference>
<evidence type="ECO:0000256" key="4">
    <source>
        <dbReference type="ARBA" id="ARBA00023136"/>
    </source>
</evidence>
<evidence type="ECO:0000256" key="1">
    <source>
        <dbReference type="ARBA" id="ARBA00004141"/>
    </source>
</evidence>
<dbReference type="GO" id="GO:0005248">
    <property type="term" value="F:voltage-gated sodium channel activity"/>
    <property type="evidence" value="ECO:0007669"/>
    <property type="project" value="TreeGrafter"/>
</dbReference>
<dbReference type="InterPro" id="IPR027359">
    <property type="entry name" value="Volt_channel_dom_sf"/>
</dbReference>